<dbReference type="Proteomes" id="UP000585474">
    <property type="component" value="Unassembled WGS sequence"/>
</dbReference>
<comment type="caution">
    <text evidence="1">The sequence shown here is derived from an EMBL/GenBank/DDBJ whole genome shotgun (WGS) entry which is preliminary data.</text>
</comment>
<keyword evidence="2" id="KW-1185">Reference proteome</keyword>
<organism evidence="1 2">
    <name type="scientific">Actinidia rufa</name>
    <dbReference type="NCBI Taxonomy" id="165716"/>
    <lineage>
        <taxon>Eukaryota</taxon>
        <taxon>Viridiplantae</taxon>
        <taxon>Streptophyta</taxon>
        <taxon>Embryophyta</taxon>
        <taxon>Tracheophyta</taxon>
        <taxon>Spermatophyta</taxon>
        <taxon>Magnoliopsida</taxon>
        <taxon>eudicotyledons</taxon>
        <taxon>Gunneridae</taxon>
        <taxon>Pentapetalae</taxon>
        <taxon>asterids</taxon>
        <taxon>Ericales</taxon>
        <taxon>Actinidiaceae</taxon>
        <taxon>Actinidia</taxon>
    </lineage>
</organism>
<sequence length="54" mass="5991">MGSVVRALLERGTLMVLVVATDSQRLFPVRTCIYFFQKVLAGFLFCPTAGLQLL</sequence>
<dbReference type="EMBL" id="BJWL01000025">
    <property type="protein sequence ID" value="GFZ16289.1"/>
    <property type="molecule type" value="Genomic_DNA"/>
</dbReference>
<evidence type="ECO:0000313" key="2">
    <source>
        <dbReference type="Proteomes" id="UP000585474"/>
    </source>
</evidence>
<evidence type="ECO:0000313" key="1">
    <source>
        <dbReference type="EMBL" id="GFZ16289.1"/>
    </source>
</evidence>
<dbReference type="AlphaFoldDB" id="A0A7J0GZP0"/>
<accession>A0A7J0GZP0</accession>
<reference evidence="1 2" key="1">
    <citation type="submission" date="2019-07" db="EMBL/GenBank/DDBJ databases">
        <title>De Novo Assembly of kiwifruit Actinidia rufa.</title>
        <authorList>
            <person name="Sugita-Konishi S."/>
            <person name="Sato K."/>
            <person name="Mori E."/>
            <person name="Abe Y."/>
            <person name="Kisaki G."/>
            <person name="Hamano K."/>
            <person name="Suezawa K."/>
            <person name="Otani M."/>
            <person name="Fukuda T."/>
            <person name="Manabe T."/>
            <person name="Gomi K."/>
            <person name="Tabuchi M."/>
            <person name="Akimitsu K."/>
            <person name="Kataoka I."/>
        </authorList>
    </citation>
    <scope>NUCLEOTIDE SEQUENCE [LARGE SCALE GENOMIC DNA]</scope>
    <source>
        <strain evidence="2">cv. Fuchu</strain>
    </source>
</reference>
<gene>
    <name evidence="1" type="ORF">Acr_25g0006980</name>
</gene>
<name>A0A7J0GZP0_9ERIC</name>
<proteinExistence type="predicted"/>
<protein>
    <submittedName>
        <fullName evidence="1">Uncharacterized protein</fullName>
    </submittedName>
</protein>